<comment type="caution">
    <text evidence="7">The sequence shown here is derived from an EMBL/GenBank/DDBJ whole genome shotgun (WGS) entry which is preliminary data.</text>
</comment>
<feature type="domain" description="Haemolysin activator HlyB C-terminal" evidence="5">
    <location>
        <begin position="191"/>
        <end position="501"/>
    </location>
</feature>
<dbReference type="PANTHER" id="PTHR34597">
    <property type="entry name" value="SLR1661 PROTEIN"/>
    <property type="match status" value="1"/>
</dbReference>
<evidence type="ECO:0008006" key="9">
    <source>
        <dbReference type="Google" id="ProtNLM"/>
    </source>
</evidence>
<dbReference type="Pfam" id="PF03865">
    <property type="entry name" value="ShlB"/>
    <property type="match status" value="1"/>
</dbReference>
<evidence type="ECO:0000259" key="5">
    <source>
        <dbReference type="Pfam" id="PF03865"/>
    </source>
</evidence>
<evidence type="ECO:0000256" key="1">
    <source>
        <dbReference type="ARBA" id="ARBA00022452"/>
    </source>
</evidence>
<feature type="domain" description="Polypeptide-transport-associated ShlB-type" evidence="6">
    <location>
        <begin position="50"/>
        <end position="122"/>
    </location>
</feature>
<dbReference type="GO" id="GO:0046819">
    <property type="term" value="P:protein secretion by the type V secretion system"/>
    <property type="evidence" value="ECO:0007669"/>
    <property type="project" value="TreeGrafter"/>
</dbReference>
<accession>A0A844B6P9</accession>
<protein>
    <recommendedName>
        <fullName evidence="9">Hemolysin activation/secretion protein</fullName>
    </recommendedName>
</protein>
<feature type="chain" id="PRO_5032428057" description="Hemolysin activation/secretion protein" evidence="4">
    <location>
        <begin position="36"/>
        <end position="546"/>
    </location>
</feature>
<proteinExistence type="predicted"/>
<organism evidence="7 8">
    <name type="scientific">Caenimonas koreensis DSM 17982</name>
    <dbReference type="NCBI Taxonomy" id="1121255"/>
    <lineage>
        <taxon>Bacteria</taxon>
        <taxon>Pseudomonadati</taxon>
        <taxon>Pseudomonadota</taxon>
        <taxon>Betaproteobacteria</taxon>
        <taxon>Burkholderiales</taxon>
        <taxon>Comamonadaceae</taxon>
        <taxon>Caenimonas</taxon>
    </lineage>
</organism>
<keyword evidence="1" id="KW-1134">Transmembrane beta strand</keyword>
<keyword evidence="3" id="KW-0998">Cell outer membrane</keyword>
<dbReference type="GO" id="GO:0008320">
    <property type="term" value="F:protein transmembrane transporter activity"/>
    <property type="evidence" value="ECO:0007669"/>
    <property type="project" value="TreeGrafter"/>
</dbReference>
<dbReference type="Proteomes" id="UP000487350">
    <property type="component" value="Unassembled WGS sequence"/>
</dbReference>
<keyword evidence="1" id="KW-0472">Membrane</keyword>
<evidence type="ECO:0000256" key="3">
    <source>
        <dbReference type="ARBA" id="ARBA00023237"/>
    </source>
</evidence>
<dbReference type="InterPro" id="IPR013686">
    <property type="entry name" value="Polypept-transport_assoc_ShlB"/>
</dbReference>
<dbReference type="EMBL" id="WJBU01000002">
    <property type="protein sequence ID" value="MRD46231.1"/>
    <property type="molecule type" value="Genomic_DNA"/>
</dbReference>
<dbReference type="AlphaFoldDB" id="A0A844B6P9"/>
<evidence type="ECO:0000256" key="2">
    <source>
        <dbReference type="ARBA" id="ARBA00022692"/>
    </source>
</evidence>
<gene>
    <name evidence="7" type="ORF">GHT07_02995</name>
</gene>
<evidence type="ECO:0000259" key="6">
    <source>
        <dbReference type="Pfam" id="PF08479"/>
    </source>
</evidence>
<keyword evidence="8" id="KW-1185">Reference proteome</keyword>
<sequence length="546" mass="58431">MVTGLFAPRSRGGLNRLSWAVAVAFCATGSVLAQAPTNAPMASAAPTPVFAIKGFKITGDNPLGDGDTSSVLAPFLRSDATIDTLQKATAALETALRDRGFGLHRVALPPQEVGDTVTLNIVKFTIGKVVIEGRSIYDEANVRGTLPELREGESPNFKTLAIQTAIANENPNKLIQLGLKEGDEADKIDATITVSEKKPWNFAASLSNGGSPSSGRDRFTISGGHSNLFNRDHSFAAAYTTSLQKTGDVKQLGLTYRVPLYAYGGVLGATYTRSDVVGNFGTFSSTGAGHTLGVNYTLHMPPDGGQRTYWTFGLDDKVFDATVINGVVAPGLVDRRSRPLTVGYSSRTDTDTASWSWNADLAMNTGSGNNNDLFSYQNENARIDTVHWKALRGAFSYVAPFANKEWVWAVRGQYQYSPDVLIAGEQFGLGGLGSVRGTDIDRPITGDSGLSGTFEVTSPEVSPGLRFIGFFDAGYLSNNKSNGLADKPTSDWLSSVGLGLRYSAEPFALSMDYGRLIHGSKVPLILNSAAPKRGDDRFYLSLSVRF</sequence>
<dbReference type="PANTHER" id="PTHR34597:SF3">
    <property type="entry name" value="OUTER MEMBRANE TRANSPORTER CDIB"/>
    <property type="match status" value="1"/>
</dbReference>
<evidence type="ECO:0000313" key="8">
    <source>
        <dbReference type="Proteomes" id="UP000487350"/>
    </source>
</evidence>
<dbReference type="OrthoDB" id="9763372at2"/>
<dbReference type="InterPro" id="IPR005565">
    <property type="entry name" value="Hemolysn_activator_HlyB_C"/>
</dbReference>
<dbReference type="GO" id="GO:0098046">
    <property type="term" value="C:type V protein secretion system complex"/>
    <property type="evidence" value="ECO:0007669"/>
    <property type="project" value="TreeGrafter"/>
</dbReference>
<dbReference type="Gene3D" id="2.40.160.50">
    <property type="entry name" value="membrane protein fhac: a member of the omp85/tpsb transporter family"/>
    <property type="match status" value="1"/>
</dbReference>
<evidence type="ECO:0000256" key="4">
    <source>
        <dbReference type="SAM" id="SignalP"/>
    </source>
</evidence>
<dbReference type="InterPro" id="IPR051544">
    <property type="entry name" value="TPS_OM_transporter"/>
</dbReference>
<keyword evidence="4" id="KW-0732">Signal</keyword>
<keyword evidence="2" id="KW-0812">Transmembrane</keyword>
<reference evidence="7 8" key="1">
    <citation type="submission" date="2019-11" db="EMBL/GenBank/DDBJ databases">
        <title>Caenimonas koreensis gen. nov., sp. nov., isolated from activated sludge.</title>
        <authorList>
            <person name="Seung H.R."/>
        </authorList>
    </citation>
    <scope>NUCLEOTIDE SEQUENCE [LARGE SCALE GENOMIC DNA]</scope>
    <source>
        <strain evidence="7 8">EMB320</strain>
    </source>
</reference>
<feature type="signal peptide" evidence="4">
    <location>
        <begin position="1"/>
        <end position="35"/>
    </location>
</feature>
<dbReference type="Gene3D" id="3.10.20.310">
    <property type="entry name" value="membrane protein fhac"/>
    <property type="match status" value="1"/>
</dbReference>
<dbReference type="Pfam" id="PF08479">
    <property type="entry name" value="POTRA_2"/>
    <property type="match status" value="1"/>
</dbReference>
<evidence type="ECO:0000313" key="7">
    <source>
        <dbReference type="EMBL" id="MRD46231.1"/>
    </source>
</evidence>
<name>A0A844B6P9_9BURK</name>